<dbReference type="Gene3D" id="1.10.287.500">
    <property type="entry name" value="Helix hairpin bin"/>
    <property type="match status" value="1"/>
</dbReference>
<comment type="function">
    <text evidence="1">Plays an important role in bacterial chemotaxis signal transduction pathway by accelerating the dephosphorylation of phosphorylated CheY (CheY-P).</text>
</comment>
<dbReference type="GO" id="GO:0005737">
    <property type="term" value="C:cytoplasm"/>
    <property type="evidence" value="ECO:0007669"/>
    <property type="project" value="UniProtKB-SubCell"/>
</dbReference>
<name>A0A562LK60_9GAMM</name>
<comment type="caution">
    <text evidence="4">The sequence shown here is derived from an EMBL/GenBank/DDBJ whole genome shotgun (WGS) entry which is preliminary data.</text>
</comment>
<keyword evidence="1" id="KW-0283">Flagellar rotation</keyword>
<dbReference type="EC" id="3.1.3.-" evidence="1"/>
<dbReference type="EMBL" id="VLKP01000011">
    <property type="protein sequence ID" value="TWI08008.1"/>
    <property type="molecule type" value="Genomic_DNA"/>
</dbReference>
<evidence type="ECO:0000256" key="1">
    <source>
        <dbReference type="PIRNR" id="PIRNR002884"/>
    </source>
</evidence>
<dbReference type="Pfam" id="PF04344">
    <property type="entry name" value="CheZ"/>
    <property type="match status" value="1"/>
</dbReference>
<dbReference type="AlphaFoldDB" id="A0A562LK60"/>
<reference evidence="4 5" key="1">
    <citation type="journal article" date="2015" name="Stand. Genomic Sci.">
        <title>Genomic Encyclopedia of Bacterial and Archaeal Type Strains, Phase III: the genomes of soil and plant-associated and newly described type strains.</title>
        <authorList>
            <person name="Whitman W.B."/>
            <person name="Woyke T."/>
            <person name="Klenk H.P."/>
            <person name="Zhou Y."/>
            <person name="Lilburn T.G."/>
            <person name="Beck B.J."/>
            <person name="De Vos P."/>
            <person name="Vandamme P."/>
            <person name="Eisen J.A."/>
            <person name="Garrity G."/>
            <person name="Hugenholtz P."/>
            <person name="Kyrpides N.C."/>
        </authorList>
    </citation>
    <scope>NUCLEOTIDE SEQUENCE [LARGE SCALE GENOMIC DNA]</scope>
    <source>
        <strain evidence="4 5">CGMCC 1.10136</strain>
    </source>
</reference>
<dbReference type="GO" id="GO:0050920">
    <property type="term" value="P:regulation of chemotaxis"/>
    <property type="evidence" value="ECO:0007669"/>
    <property type="project" value="InterPro"/>
</dbReference>
<dbReference type="Proteomes" id="UP000316471">
    <property type="component" value="Unassembled WGS sequence"/>
</dbReference>
<protein>
    <recommendedName>
        <fullName evidence="1">Protein phosphatase CheZ</fullName>
        <ecNumber evidence="1">3.1.3.-</ecNumber>
    </recommendedName>
    <alternativeName>
        <fullName evidence="1">Chemotaxis protein CheZ</fullName>
    </alternativeName>
</protein>
<dbReference type="InterPro" id="IPR007439">
    <property type="entry name" value="Chemotax_Pase_CheZ"/>
</dbReference>
<keyword evidence="1" id="KW-0145">Chemotaxis</keyword>
<dbReference type="GO" id="GO:0006935">
    <property type="term" value="P:chemotaxis"/>
    <property type="evidence" value="ECO:0007669"/>
    <property type="project" value="UniProtKB-KW"/>
</dbReference>
<accession>A0A562LK60</accession>
<comment type="similarity">
    <text evidence="1">Belongs to the CheZ family.</text>
</comment>
<keyword evidence="1" id="KW-0378">Hydrolase</keyword>
<sequence length="204" mass="21677">MNHTPGTGERQHVIDRLHDALSALERDDNDAWRSNVDALIEWRTQPLVQGLARLARELDQALGEAPVAGNRAGGSLPEACARLEHVVELTESASMRTLDLIQECTTLLATLPQAEAAHATTAAAVRSRLSEITAAQGYQDLTGQIILRVVKLVRAVHEGLGEYRASDSDALHLSSRGSGPAVAGLDPAPASQDDANQLLSSLGL</sequence>
<evidence type="ECO:0000256" key="3">
    <source>
        <dbReference type="SAM" id="MobiDB-lite"/>
    </source>
</evidence>
<evidence type="ECO:0000256" key="2">
    <source>
        <dbReference type="PIRSR" id="PIRSR002884-1"/>
    </source>
</evidence>
<dbReference type="GO" id="GO:0097588">
    <property type="term" value="P:archaeal or bacterial-type flagellum-dependent cell motility"/>
    <property type="evidence" value="ECO:0007669"/>
    <property type="project" value="UniProtKB-KW"/>
</dbReference>
<feature type="region of interest" description="Disordered" evidence="3">
    <location>
        <begin position="167"/>
        <end position="192"/>
    </location>
</feature>
<keyword evidence="5" id="KW-1185">Reference proteome</keyword>
<keyword evidence="1" id="KW-0963">Cytoplasm</keyword>
<dbReference type="GO" id="GO:0009288">
    <property type="term" value="C:bacterial-type flagellum"/>
    <property type="evidence" value="ECO:0007669"/>
    <property type="project" value="InterPro"/>
</dbReference>
<evidence type="ECO:0000313" key="4">
    <source>
        <dbReference type="EMBL" id="TWI08008.1"/>
    </source>
</evidence>
<dbReference type="GO" id="GO:0004721">
    <property type="term" value="F:phosphoprotein phosphatase activity"/>
    <property type="evidence" value="ECO:0007669"/>
    <property type="project" value="UniProtKB-KW"/>
</dbReference>
<proteinExistence type="inferred from homology"/>
<dbReference type="OrthoDB" id="9773007at2"/>
<dbReference type="RefSeq" id="WP_144816366.1">
    <property type="nucleotide sequence ID" value="NZ_VLKP01000011.1"/>
</dbReference>
<gene>
    <name evidence="4" type="ORF">IP93_02616</name>
</gene>
<dbReference type="PIRSF" id="PIRSF002884">
    <property type="entry name" value="CheZ"/>
    <property type="match status" value="1"/>
</dbReference>
<comment type="subcellular location">
    <subcellularLocation>
        <location evidence="1">Cytoplasm</location>
    </subcellularLocation>
</comment>
<keyword evidence="1" id="KW-0904">Protein phosphatase</keyword>
<evidence type="ECO:0000313" key="5">
    <source>
        <dbReference type="Proteomes" id="UP000316471"/>
    </source>
</evidence>
<organism evidence="4 5">
    <name type="scientific">Aerolutibacter ruishenii</name>
    <dbReference type="NCBI Taxonomy" id="686800"/>
    <lineage>
        <taxon>Bacteria</taxon>
        <taxon>Pseudomonadati</taxon>
        <taxon>Pseudomonadota</taxon>
        <taxon>Gammaproteobacteria</taxon>
        <taxon>Lysobacterales</taxon>
        <taxon>Lysobacteraceae</taxon>
        <taxon>Aerolutibacter</taxon>
    </lineage>
</organism>
<comment type="subunit">
    <text evidence="1">Homodimer.</text>
</comment>
<dbReference type="SUPFAM" id="SSF75708">
    <property type="entry name" value="Chemotaxis phosphatase CheZ"/>
    <property type="match status" value="1"/>
</dbReference>
<feature type="site" description="Enhances dephosphorylation of CheY-P" evidence="2">
    <location>
        <position position="144"/>
    </location>
</feature>